<evidence type="ECO:0000259" key="1">
    <source>
        <dbReference type="Pfam" id="PF17807"/>
    </source>
</evidence>
<evidence type="ECO:0007829" key="4">
    <source>
        <dbReference type="PeptideAtlas" id="A0A7P0Z4R3"/>
    </source>
</evidence>
<dbReference type="OrthoDB" id="361536at2759"/>
<feature type="domain" description="Ubiquitinyl hydrolase variant UBP zinc finger" evidence="1">
    <location>
        <begin position="35"/>
        <end position="58"/>
    </location>
</feature>
<dbReference type="Proteomes" id="UP000005640">
    <property type="component" value="Chromosome 3"/>
</dbReference>
<dbReference type="InterPro" id="IPR041432">
    <property type="entry name" value="UBP13_Znf-UBP_var"/>
</dbReference>
<organism evidence="2 3">
    <name type="scientific">Homo sapiens</name>
    <name type="common">Human</name>
    <dbReference type="NCBI Taxonomy" id="9606"/>
    <lineage>
        <taxon>Eukaryota</taxon>
        <taxon>Metazoa</taxon>
        <taxon>Chordata</taxon>
        <taxon>Craniata</taxon>
        <taxon>Vertebrata</taxon>
        <taxon>Euteleostomi</taxon>
        <taxon>Mammalia</taxon>
        <taxon>Eutheria</taxon>
        <taxon>Euarchontoglires</taxon>
        <taxon>Primates</taxon>
        <taxon>Haplorrhini</taxon>
        <taxon>Catarrhini</taxon>
        <taxon>Hominidae</taxon>
        <taxon>Homo</taxon>
    </lineage>
</organism>
<dbReference type="EMBL" id="KF457723">
    <property type="status" value="NOT_ANNOTATED_CDS"/>
    <property type="molecule type" value="Genomic_DNA"/>
</dbReference>
<keyword evidence="3" id="KW-1185">Reference proteome</keyword>
<proteinExistence type="evidence at protein level"/>
<dbReference type="OpenTargets" id="ENSG00000058056"/>
<dbReference type="EMBL" id="AC125604">
    <property type="status" value="NOT_ANNOTATED_CDS"/>
    <property type="molecule type" value="Genomic_DNA"/>
</dbReference>
<dbReference type="InterPro" id="IPR013083">
    <property type="entry name" value="Znf_RING/FYVE/PHD"/>
</dbReference>
<dbReference type="GeneTree" id="ENSGT00940000157401"/>
<dbReference type="EMBL" id="AC007687">
    <property type="status" value="NOT_ANNOTATED_CDS"/>
    <property type="molecule type" value="Genomic_DNA"/>
</dbReference>
<dbReference type="Pfam" id="PF17807">
    <property type="entry name" value="zf-UBP_var"/>
    <property type="match status" value="1"/>
</dbReference>
<accession>A0A7P0Z4R3</accession>
<keyword evidence="4 5" id="KW-1267">Proteomics identification</keyword>
<reference evidence="2 3" key="3">
    <citation type="journal article" date="2006" name="Nature">
        <title>The DNA sequence, annotation and analysis of human chromosome 3.</title>
        <authorList>
            <person name="Muzny D.M."/>
            <person name="Scherer S.E."/>
            <person name="Kaul R."/>
            <person name="Wang J."/>
            <person name="Yu J."/>
            <person name="Sudbrak R."/>
            <person name="Buhay C.J."/>
            <person name="Chen R."/>
            <person name="Cree A."/>
            <person name="Ding Y."/>
            <person name="Dugan-Rocha S."/>
            <person name="Gill R."/>
            <person name="Gunaratne P."/>
            <person name="Harris R.A."/>
            <person name="Hawes A.C."/>
            <person name="Hernandez J."/>
            <person name="Hodgson A.V."/>
            <person name="Hume J."/>
            <person name="Jackson A."/>
            <person name="Khan Z.M."/>
            <person name="Kovar-Smith C."/>
            <person name="Lewis L.R."/>
            <person name="Lozado R.J."/>
            <person name="Metzker M.L."/>
            <person name="Milosavljevic A."/>
            <person name="Miner G.R."/>
            <person name="Morgan M.B."/>
            <person name="Nazareth L.V."/>
            <person name="Scott G."/>
            <person name="Sodergren E."/>
            <person name="Song X.Z."/>
            <person name="Steffen D."/>
            <person name="Wei S."/>
            <person name="Wheeler D.A."/>
            <person name="Wright M.W."/>
            <person name="Worley K.C."/>
            <person name="Yuan Y."/>
            <person name="Zhang Z."/>
            <person name="Adams C.Q."/>
            <person name="Ansari-Lari M.A."/>
            <person name="Ayele M."/>
            <person name="Brown M.J."/>
            <person name="Chen G."/>
            <person name="Chen Z."/>
            <person name="Clendenning J."/>
            <person name="Clerc-Blankenburg K.P."/>
            <person name="Chen R."/>
            <person name="Chen Z."/>
            <person name="Davis C."/>
            <person name="Delgado O."/>
            <person name="Dinh H.H."/>
            <person name="Dong W."/>
            <person name="Draper H."/>
            <person name="Ernst S."/>
            <person name="Fu G."/>
            <person name="Gonzalez-Garay M.L."/>
            <person name="Garcia D.K."/>
            <person name="Gillett W."/>
            <person name="Gu J."/>
            <person name="Hao B."/>
            <person name="Haugen E."/>
            <person name="Havlak P."/>
            <person name="He X."/>
            <person name="Hennig S."/>
            <person name="Hu S."/>
            <person name="Huang W."/>
            <person name="Jackson L.R."/>
            <person name="Jacob L.S."/>
            <person name="Kelly S.H."/>
            <person name="Kube M."/>
            <person name="Levy R."/>
            <person name="Li Z."/>
            <person name="Liu B."/>
            <person name="Liu J."/>
            <person name="Liu W."/>
            <person name="Lu J."/>
            <person name="Maheshwari M."/>
            <person name="Nguyen B.V."/>
            <person name="Okwuonu G.O."/>
            <person name="Palmeiri A."/>
            <person name="Pasternak S."/>
            <person name="Perez L.M."/>
            <person name="Phelps K.A."/>
            <person name="Plopper F.J."/>
            <person name="Qiang B."/>
            <person name="Raymond C."/>
            <person name="Rodriguez R."/>
            <person name="Saenphimmachak C."/>
            <person name="Santibanez J."/>
            <person name="Shen H."/>
            <person name="Shen Y."/>
            <person name="Subramanian S."/>
            <person name="Tabor P.E."/>
            <person name="Verduzco D."/>
            <person name="Waldron L."/>
            <person name="Wang J."/>
            <person name="Wang J."/>
            <person name="Wang Q."/>
            <person name="Williams G.A."/>
            <person name="Wong G.K."/>
            <person name="Yao Z."/>
            <person name="Zhang J."/>
            <person name="Zhang X."/>
            <person name="Zhao G."/>
            <person name="Zhou J."/>
            <person name="Zhou Y."/>
            <person name="Nelson D."/>
            <person name="Lehrach H."/>
            <person name="Reinhardt R."/>
            <person name="Naylor S.L."/>
            <person name="Yang H."/>
            <person name="Olson M."/>
            <person name="Weinstock G."/>
            <person name="Gibbs R.A."/>
        </authorList>
    </citation>
    <scope>NUCLEOTIDE SEQUENCE [LARGE SCALE GENOMIC DNA]</scope>
</reference>
<name>A0A7P0Z4R3_HUMAN</name>
<dbReference type="AlphaFoldDB" id="A0A7P0Z4R3"/>
<dbReference type="Ensembl" id="ENST00000681051.1">
    <property type="protein sequence ID" value="ENSP00000506635.1"/>
    <property type="gene ID" value="ENSG00000058056.11"/>
</dbReference>
<reference evidence="2" key="5">
    <citation type="submission" date="2025-09" db="UniProtKB">
        <authorList>
            <consortium name="Ensembl"/>
        </authorList>
    </citation>
    <scope>IDENTIFICATION</scope>
</reference>
<dbReference type="Bgee" id="ENSG00000058056">
    <property type="expression patterns" value="Expressed in skeletal muscle tissue of biceps brachii and 205 other cell types or tissues"/>
</dbReference>
<sequence>MQRRGALFGMPGGSGGRKMAAGDIGELLVPHMPTIRVPRSGDRVYKNECAFSYDSPVCRKPSQNI</sequence>
<gene>
    <name evidence="2" type="primary">USP13</name>
</gene>
<dbReference type="Gene3D" id="3.30.40.10">
    <property type="entry name" value="Zinc/RING finger domain, C3HC4 (zinc finger)"/>
    <property type="match status" value="1"/>
</dbReference>
<reference evidence="2 3" key="1">
    <citation type="journal article" date="2001" name="Nature">
        <title>Initial sequencing and analysis of the human genome.</title>
        <authorList>
            <consortium name="International Human Genome Sequencing Consortium"/>
            <person name="Lander E.S."/>
            <person name="Linton L.M."/>
            <person name="Birren B."/>
            <person name="Nusbaum C."/>
            <person name="Zody M.C."/>
            <person name="Baldwin J."/>
            <person name="Devon K."/>
            <person name="Dewar K."/>
            <person name="Doyle M."/>
            <person name="FitzHugh W."/>
            <person name="Funke R."/>
            <person name="Gage D."/>
            <person name="Harris K."/>
            <person name="Heaford A."/>
            <person name="Howland J."/>
            <person name="Kann L."/>
            <person name="Lehoczky J."/>
            <person name="LeVine R."/>
            <person name="McEwan P."/>
            <person name="McKernan K."/>
            <person name="Meldrim J."/>
            <person name="Mesirov J.P."/>
            <person name="Miranda C."/>
            <person name="Morris W."/>
            <person name="Naylor J."/>
            <person name="Raymond C."/>
            <person name="Rosetti M."/>
            <person name="Santos R."/>
            <person name="Sheridan A."/>
            <person name="Sougnez C."/>
            <person name="Stange-Thomann N."/>
            <person name="Stojanovic N."/>
            <person name="Subramanian A."/>
            <person name="Wyman D."/>
            <person name="Rogers J."/>
            <person name="Sulston J."/>
            <person name="Ainscough R."/>
            <person name="Beck S."/>
            <person name="Bentley D."/>
            <person name="Burton J."/>
            <person name="Clee C."/>
            <person name="Carter N."/>
            <person name="Coulson A."/>
            <person name="Deadman R."/>
            <person name="Deloukas P."/>
            <person name="Dunham A."/>
            <person name="Dunham I."/>
            <person name="Durbin R."/>
            <person name="French L."/>
            <person name="Grafham D."/>
            <person name="Gregory S."/>
            <person name="Hubbard T."/>
            <person name="Humphray S."/>
            <person name="Hunt A."/>
            <person name="Jones M."/>
            <person name="Lloyd C."/>
            <person name="McMurray A."/>
            <person name="Matthews L."/>
            <person name="Mercer S."/>
            <person name="Milne S."/>
            <person name="Mullikin J.C."/>
            <person name="Mungall A."/>
            <person name="Plumb R."/>
            <person name="Ross M."/>
            <person name="Shownkeen R."/>
            <person name="Sims S."/>
            <person name="Waterston R.H."/>
            <person name="Wilson R.K."/>
            <person name="Hillier L.W."/>
            <person name="McPherson J.D."/>
            <person name="Marra M.A."/>
            <person name="Mardis E.R."/>
            <person name="Fulton L.A."/>
            <person name="Chinwalla A.T."/>
            <person name="Pepin K.H."/>
            <person name="Gish W.R."/>
            <person name="Chissoe S.L."/>
            <person name="Wendl M.C."/>
            <person name="Delehaunty K.D."/>
            <person name="Miner T.L."/>
            <person name="Delehaunty A."/>
            <person name="Kramer J.B."/>
            <person name="Cook L.L."/>
            <person name="Fulton R.S."/>
            <person name="Johnson D.L."/>
            <person name="Minx P.J."/>
            <person name="Clifton S.W."/>
            <person name="Hawkins T."/>
            <person name="Branscomb E."/>
            <person name="Predki P."/>
            <person name="Richardson P."/>
            <person name="Wenning S."/>
            <person name="Slezak T."/>
            <person name="Doggett N."/>
            <person name="Cheng J.F."/>
            <person name="Olsen A."/>
            <person name="Lucas S."/>
            <person name="Elkin C."/>
            <person name="Uberbacher E."/>
            <person name="Frazier M."/>
            <person name="Gibbs R.A."/>
            <person name="Muzny D.M."/>
            <person name="Scherer S.E."/>
            <person name="Bouck J.B."/>
            <person name="Sodergren E.J."/>
            <person name="Worley K.C."/>
            <person name="Rives C.M."/>
            <person name="Gorrell J.H."/>
            <person name="Metzker M.L."/>
            <person name="Naylor S.L."/>
            <person name="Kucherlapati R.S."/>
            <person name="Nelson D.L."/>
            <person name="Weinstock G.M."/>
            <person name="Sakaki Y."/>
            <person name="Fujiyama A."/>
            <person name="Hattori M."/>
            <person name="Yada T."/>
            <person name="Toyoda A."/>
            <person name="Itoh T."/>
            <person name="Kawagoe C."/>
            <person name="Watanabe H."/>
            <person name="Totoki Y."/>
            <person name="Taylor T."/>
            <person name="Weissenbach J."/>
            <person name="Heilig R."/>
            <person name="Saurin W."/>
            <person name="Artiguenave F."/>
            <person name="Brottier P."/>
            <person name="Bruls T."/>
            <person name="Pelletier E."/>
            <person name="Robert C."/>
            <person name="Wincker P."/>
            <person name="Smith D.R."/>
            <person name="Doucette-Stamm L."/>
            <person name="Rubenfield M."/>
            <person name="Weinstock K."/>
            <person name="Lee H.M."/>
            <person name="Dubois J."/>
            <person name="Rosenthal A."/>
            <person name="Platzer M."/>
            <person name="Nyakatura G."/>
            <person name="Taudien S."/>
            <person name="Rump A."/>
            <person name="Yang H."/>
            <person name="Yu J."/>
            <person name="Wang J."/>
            <person name="Huang G."/>
            <person name="Gu J."/>
            <person name="Hood L."/>
            <person name="Rowen L."/>
            <person name="Madan A."/>
            <person name="Qin S."/>
            <person name="Davis R.W."/>
            <person name="Federspiel N.A."/>
            <person name="Abola A.P."/>
            <person name="Proctor M.J."/>
            <person name="Myers R.M."/>
            <person name="Schmutz J."/>
            <person name="Dickson M."/>
            <person name="Grimwood J."/>
            <person name="Cox D.R."/>
            <person name="Olson M.V."/>
            <person name="Kaul R."/>
            <person name="Raymond C."/>
            <person name="Shimizu N."/>
            <person name="Kawasaki K."/>
            <person name="Minoshima S."/>
            <person name="Evans G.A."/>
            <person name="Athanasiou M."/>
            <person name="Schultz R."/>
            <person name="Roe B.A."/>
            <person name="Chen F."/>
            <person name="Pan H."/>
            <person name="Ramser J."/>
            <person name="Lehrach H."/>
            <person name="Reinhardt R."/>
            <person name="McCombie W.R."/>
            <person name="de la Bastide M."/>
            <person name="Dedhia N."/>
            <person name="Blocker H."/>
            <person name="Hornischer K."/>
            <person name="Nordsiek G."/>
            <person name="Agarwala R."/>
            <person name="Aravind L."/>
            <person name="Bailey J.A."/>
            <person name="Bateman A."/>
            <person name="Batzoglou S."/>
            <person name="Birney E."/>
            <person name="Bork P."/>
            <person name="Brown D.G."/>
            <person name="Burge C.B."/>
            <person name="Cerutti L."/>
            <person name="Chen H.C."/>
            <person name="Church D."/>
            <person name="Clamp M."/>
            <person name="Copley R.R."/>
            <person name="Doerks T."/>
            <person name="Eddy S.R."/>
            <person name="Eichler E.E."/>
            <person name="Furey T.S."/>
            <person name="Galagan J."/>
            <person name="Gilbert J.G."/>
            <person name="Harmon C."/>
            <person name="Hayashizaki Y."/>
            <person name="Haussler D."/>
            <person name="Hermjakob H."/>
            <person name="Hokamp K."/>
            <person name="Jang W."/>
            <person name="Johnson L.S."/>
            <person name="Jones T.A."/>
            <person name="Kasif S."/>
            <person name="Kaspryzk A."/>
            <person name="Kennedy S."/>
            <person name="Kent W.J."/>
            <person name="Kitts P."/>
            <person name="Koonin E.V."/>
            <person name="Korf I."/>
            <person name="Kulp D."/>
            <person name="Lancet D."/>
            <person name="Lowe T.M."/>
            <person name="McLysaght A."/>
            <person name="Mikkelsen T."/>
            <person name="Moran J.V."/>
            <person name="Mulder N."/>
            <person name="Pollara V.J."/>
            <person name="Ponting C.P."/>
            <person name="Schuler G."/>
            <person name="Schultz J."/>
            <person name="Slater G."/>
            <person name="Smit A.F."/>
            <person name="Stupka E."/>
            <person name="Szustakowski J."/>
            <person name="Thierry-Mieg D."/>
            <person name="Thierry-Mieg J."/>
            <person name="Wagner L."/>
            <person name="Wallis J."/>
            <person name="Wheeler R."/>
            <person name="Williams A."/>
            <person name="Wolf Y.I."/>
            <person name="Wolfe K.H."/>
            <person name="Yang S.P."/>
            <person name="Yeh R.F."/>
            <person name="Collins F."/>
            <person name="Guyer M.S."/>
            <person name="Peterson J."/>
            <person name="Felsenfeld A."/>
            <person name="Wetterstrand K.A."/>
            <person name="Patrinos A."/>
            <person name="Morgan M.J."/>
            <person name="de Jong P."/>
            <person name="Catanese J.J."/>
            <person name="Osoegawa K."/>
            <person name="Shizuya H."/>
            <person name="Choi S."/>
            <person name="Chen Y.J."/>
        </authorList>
    </citation>
    <scope>NUCLEOTIDE SEQUENCE [LARGE SCALE GENOMIC DNA]</scope>
</reference>
<dbReference type="HGNC" id="HGNC:12611">
    <property type="gene designation" value="USP13"/>
</dbReference>
<reference evidence="2" key="4">
    <citation type="submission" date="2025-08" db="UniProtKB">
        <authorList>
            <consortium name="Ensembl"/>
        </authorList>
    </citation>
    <scope>IDENTIFICATION</scope>
</reference>
<dbReference type="Ensembl" id="ENST00000681051.1">
    <property type="protein sequence ID" value="ENSP00000506635.1"/>
    <property type="gene ID" value="ENSG00000058056.10"/>
</dbReference>
<evidence type="ECO:0000313" key="3">
    <source>
        <dbReference type="Proteomes" id="UP000005640"/>
    </source>
</evidence>
<evidence type="ECO:0000313" key="2">
    <source>
        <dbReference type="Ensembl" id="ENSP00000506635.1"/>
    </source>
</evidence>
<reference evidence="2 3" key="2">
    <citation type="journal article" date="2004" name="Nature">
        <title>Finishing the euchromatic sequence of the human genome.</title>
        <authorList>
            <consortium name="International Human Genome Sequencing Consortium"/>
        </authorList>
    </citation>
    <scope>NUCLEOTIDE SEQUENCE [LARGE SCALE GENOMIC DNA]</scope>
</reference>
<dbReference type="SMR" id="A0A7P0Z4R3"/>
<evidence type="ECO:0007829" key="5">
    <source>
        <dbReference type="ProteomicsDB" id="A0A7P0Z4R3"/>
    </source>
</evidence>
<protein>
    <submittedName>
        <fullName evidence="2">Ubiquitin specific peptidase 13</fullName>
    </submittedName>
</protein>